<evidence type="ECO:0000256" key="9">
    <source>
        <dbReference type="PROSITE-ProRule" id="PRU00703"/>
    </source>
</evidence>
<dbReference type="SUPFAM" id="SSF51366">
    <property type="entry name" value="Ribulose-phoshate binding barrel"/>
    <property type="match status" value="1"/>
</dbReference>
<dbReference type="InterPro" id="IPR050064">
    <property type="entry name" value="IGPS_HisA/HisF"/>
</dbReference>
<dbReference type="Pfam" id="PF07685">
    <property type="entry name" value="GATase_3"/>
    <property type="match status" value="1"/>
</dbReference>
<dbReference type="STRING" id="2018661.A0A2A2K6A8"/>
<reference evidence="12 13" key="1">
    <citation type="journal article" date="2017" name="Curr. Biol.">
        <title>Genome architecture and evolution of a unichromosomal asexual nematode.</title>
        <authorList>
            <person name="Fradin H."/>
            <person name="Zegar C."/>
            <person name="Gutwein M."/>
            <person name="Lucas J."/>
            <person name="Kovtun M."/>
            <person name="Corcoran D."/>
            <person name="Baugh L.R."/>
            <person name="Kiontke K."/>
            <person name="Gunsalus K."/>
            <person name="Fitch D.H."/>
            <person name="Piano F."/>
        </authorList>
    </citation>
    <scope>NUCLEOTIDE SEQUENCE [LARGE SCALE GENOMIC DNA]</scope>
    <source>
        <strain evidence="12">PF1309</strain>
    </source>
</reference>
<dbReference type="InterPro" id="IPR010139">
    <property type="entry name" value="Imidazole-glycPsynth_HisH"/>
</dbReference>
<keyword evidence="4" id="KW-0315">Glutamine amidotransferase</keyword>
<evidence type="ECO:0000256" key="1">
    <source>
        <dbReference type="ARBA" id="ARBA00005091"/>
    </source>
</evidence>
<dbReference type="InterPro" id="IPR003329">
    <property type="entry name" value="Cytidylyl_trans"/>
</dbReference>
<keyword evidence="6 9" id="KW-0129">CBS domain</keyword>
<dbReference type="Gene3D" id="3.40.50.880">
    <property type="match status" value="1"/>
</dbReference>
<dbReference type="PROSITE" id="PS51273">
    <property type="entry name" value="GATASE_TYPE_1"/>
    <property type="match status" value="1"/>
</dbReference>
<dbReference type="Pfam" id="PF00977">
    <property type="entry name" value="His_biosynth"/>
    <property type="match status" value="1"/>
</dbReference>
<keyword evidence="7" id="KW-0456">Lyase</keyword>
<dbReference type="CDD" id="cd04731">
    <property type="entry name" value="HisF"/>
    <property type="match status" value="1"/>
</dbReference>
<dbReference type="UniPathway" id="UPA00031">
    <property type="reaction ID" value="UER00010"/>
</dbReference>
<dbReference type="PANTHER" id="PTHR21235:SF2">
    <property type="entry name" value="IMIDAZOLE GLYCEROL PHOSPHATE SYNTHASE HISHF"/>
    <property type="match status" value="1"/>
</dbReference>
<dbReference type="Gene3D" id="3.90.550.10">
    <property type="entry name" value="Spore Coat Polysaccharide Biosynthesis Protein SpsA, Chain A"/>
    <property type="match status" value="2"/>
</dbReference>
<proteinExistence type="inferred from homology"/>
<dbReference type="SUPFAM" id="SSF53448">
    <property type="entry name" value="Nucleotide-diphospho-sugar transferases"/>
    <property type="match status" value="2"/>
</dbReference>
<dbReference type="GO" id="GO:0004359">
    <property type="term" value="F:glutaminase activity"/>
    <property type="evidence" value="ECO:0007669"/>
    <property type="project" value="UniProtKB-EC"/>
</dbReference>
<dbReference type="CDD" id="cd02513">
    <property type="entry name" value="CMP-NeuAc_Synthase"/>
    <property type="match status" value="1"/>
</dbReference>
<dbReference type="InterPro" id="IPR046342">
    <property type="entry name" value="CBS_dom_sf"/>
</dbReference>
<dbReference type="GO" id="GO:0016829">
    <property type="term" value="F:lyase activity"/>
    <property type="evidence" value="ECO:0007669"/>
    <property type="project" value="UniProtKB-KW"/>
</dbReference>
<evidence type="ECO:0000313" key="13">
    <source>
        <dbReference type="Proteomes" id="UP000218231"/>
    </source>
</evidence>
<dbReference type="CDD" id="cd06426">
    <property type="entry name" value="NTP_transferase_like_2"/>
    <property type="match status" value="1"/>
</dbReference>
<accession>A0A2A2K6A8</accession>
<dbReference type="InterPro" id="IPR011060">
    <property type="entry name" value="RibuloseP-bd_barrel"/>
</dbReference>
<name>A0A2A2K6A8_9BILA</name>
<dbReference type="EMBL" id="LIAE01009501">
    <property type="protein sequence ID" value="PAV69468.1"/>
    <property type="molecule type" value="Genomic_DNA"/>
</dbReference>
<dbReference type="Gene3D" id="3.10.580.10">
    <property type="entry name" value="CBS-domain"/>
    <property type="match status" value="1"/>
</dbReference>
<dbReference type="EC" id="4.3.2.10" evidence="2"/>
<dbReference type="GO" id="GO:0000107">
    <property type="term" value="F:imidazoleglycerol-phosphate synthase activity"/>
    <property type="evidence" value="ECO:0007669"/>
    <property type="project" value="InterPro"/>
</dbReference>
<dbReference type="Pfam" id="PF00571">
    <property type="entry name" value="CBS"/>
    <property type="match status" value="1"/>
</dbReference>
<dbReference type="OrthoDB" id="10250549at2759"/>
<comment type="similarity">
    <text evidence="10">Belongs to the HisA/HisF family.</text>
</comment>
<dbReference type="PROSITE" id="PS51371">
    <property type="entry name" value="CBS"/>
    <property type="match status" value="1"/>
</dbReference>
<gene>
    <name evidence="12" type="ORF">WR25_25690</name>
</gene>
<dbReference type="InterPro" id="IPR020022">
    <property type="entry name" value="N-acetyl_sugar_amidoTrfase"/>
</dbReference>
<comment type="pathway">
    <text evidence="1">Amino-acid biosynthesis; L-histidine biosynthesis; L-histidine from 5-phospho-alpha-D-ribose 1-diphosphate: step 5/9.</text>
</comment>
<feature type="domain" description="CBS" evidence="11">
    <location>
        <begin position="36"/>
        <end position="92"/>
    </location>
</feature>
<dbReference type="InterPro" id="IPR029062">
    <property type="entry name" value="Class_I_gatase-like"/>
</dbReference>
<dbReference type="InterPro" id="IPR029044">
    <property type="entry name" value="Nucleotide-diphossugar_trans"/>
</dbReference>
<dbReference type="SUPFAM" id="SSF52317">
    <property type="entry name" value="Class I glutamine amidotransferase-like"/>
    <property type="match status" value="1"/>
</dbReference>
<dbReference type="Gene3D" id="3.20.20.70">
    <property type="entry name" value="Aldolase class I"/>
    <property type="match status" value="1"/>
</dbReference>
<dbReference type="Pfam" id="PF02348">
    <property type="entry name" value="CTP_transf_3"/>
    <property type="match status" value="1"/>
</dbReference>
<keyword evidence="3 10" id="KW-0028">Amino-acid biosynthesis</keyword>
<sequence length="1405" mass="155707">MVVGPDGSLQGSVTDGDVRRGLLRGLDMNSPVEQVMSLNPLVVPPEMSREVVLHLMRANKIHQLPVVDTERKVIGLHLWDEILAPSERPNAMVVMAGGLGKRLRPYTEECPKPLLPVGGKPILELIIERAKLDGFSKFILSIHYLGHMIEEYFGDGSKLGVNITYLREDSPLGTAGAISLIDPRPDVPFVVTNGDVLSDIRYGELLDFHLRHEAMATMAVRLYEWQNPFGVIRTDGINIVGFEEKPVHKTHVNAGIYVLDPRSLDVFEVGGQCDMPTLFERLQQRGESTIAFPMHEPWLDVGRPDDLHLARSNASVDLSRFAKPTEELEVFYGLPRDVKFCVKCNMSNQQPMSSNEYAHGKDSKKTTMSFDEHGVCHACNFNELKRNEAEIDWDERERELVELCNRYRKNDGTYDCIVGGSGGKDSAMQSHLLKYKYGMNPLTVTWSPHLYTDIGWKNFQNWLHVGGFDNFLYTPNGKIHRLLTRNATINLLHPFQPFILGQKTFVAKMAAQFNIPLIFYGEMPGEYGEKISHKTSSYASASQAAESEGFTLDYLGGRDVRDVLLGGKEIGAYMDEGVPLVDLAGYLPMPPDVLERKGIDFKYLGYYKKWVPQEAYYYAVENTGFEANPVRTEGTYSKYNSLDDKVDGFFYFTRWIKFGVGRTMMDSAQEIRNHHIDKEEAVALMQRYEGEYPSRYEKEFLDYISMTREEFLETCDRFRSPHLWHVVDGNPLMSNVRLIARLDVKGKNLIKGIHLEGLRIIGSPGEHAQRYYEQGIDELIYMDCVASLYGRNSLGDLVEQTARNVFVPMTVGGGVRSVDDVRELLRRGADKVAVNTAAARRPELISEIANAFGSQCMVLSIEAKRKPGGWEVFTDNGREFTGRDVIEWAQEAASLGAGEILLTSVDQEGTRKGYDLDLVKAVSASVGIPVIASGGMGSSQHAVDAIHSGADAIAMADLLHYKRSSIAQVREDVSAAGIRVRVYDVQRALEHCGAEVRLVSDPEELSGVDKLLLPGVGAFRDAMQALAARGMDCAIRDYAASGKPLFGICLGMQLLLDSSDEFGQSKGLGLIPGRVQAIPNQDGTGASLKVPHIGWSELCLGAERESWAGSLLEGLVPGRSAMYFVHSYMVVPDAAQHRVADCRYGDIAISAVIQRDNIWGAQFHPEKSGEAGLSILRRGGSKRLPGKNIKVLGGRPLIAWTIEEARASDVLLDIVVSTDDEAIAEVARIHGASVPGLRPEQLATDTASSVDVVLHALDSYETVHGEVDGVMLLQPTSPFRTRQSIRKALELFQAQPSRPVVSVCAAAAHPAWCFRLSGDSLEPFLGWDFLTRRSQDLPPAYTLDGSIYLISPALLRETRRFVMPGVVPMVITDAFESLDIDTPDDWDMALNALERRSLPEGGEID</sequence>
<dbReference type="InterPro" id="IPR004651">
    <property type="entry name" value="HisF"/>
</dbReference>
<evidence type="ECO:0000256" key="10">
    <source>
        <dbReference type="RuleBase" id="RU003657"/>
    </source>
</evidence>
<evidence type="ECO:0000256" key="8">
    <source>
        <dbReference type="ARBA" id="ARBA00047838"/>
    </source>
</evidence>
<evidence type="ECO:0000256" key="3">
    <source>
        <dbReference type="ARBA" id="ARBA00022605"/>
    </source>
</evidence>
<dbReference type="CDD" id="cd04607">
    <property type="entry name" value="CBS_pair_NTP_transferase_assoc"/>
    <property type="match status" value="1"/>
</dbReference>
<dbReference type="InterPro" id="IPR005835">
    <property type="entry name" value="NTP_transferase_dom"/>
</dbReference>
<dbReference type="InterPro" id="IPR013785">
    <property type="entry name" value="Aldolase_TIM"/>
</dbReference>
<dbReference type="SUPFAM" id="SSF52402">
    <property type="entry name" value="Adenine nucleotide alpha hydrolases-like"/>
    <property type="match status" value="1"/>
</dbReference>
<evidence type="ECO:0000256" key="5">
    <source>
        <dbReference type="ARBA" id="ARBA00023102"/>
    </source>
</evidence>
<dbReference type="Pfam" id="PF00483">
    <property type="entry name" value="NTP_transferase"/>
    <property type="match status" value="1"/>
</dbReference>
<dbReference type="Proteomes" id="UP000218231">
    <property type="component" value="Unassembled WGS sequence"/>
</dbReference>
<dbReference type="PROSITE" id="PS51274">
    <property type="entry name" value="GATASE_COBBQ"/>
    <property type="match status" value="1"/>
</dbReference>
<organism evidence="12 13">
    <name type="scientific">Diploscapter pachys</name>
    <dbReference type="NCBI Taxonomy" id="2018661"/>
    <lineage>
        <taxon>Eukaryota</taxon>
        <taxon>Metazoa</taxon>
        <taxon>Ecdysozoa</taxon>
        <taxon>Nematoda</taxon>
        <taxon>Chromadorea</taxon>
        <taxon>Rhabditida</taxon>
        <taxon>Rhabditina</taxon>
        <taxon>Rhabditomorpha</taxon>
        <taxon>Rhabditoidea</taxon>
        <taxon>Rhabditidae</taxon>
        <taxon>Diploscapter</taxon>
    </lineage>
</organism>
<keyword evidence="5 10" id="KW-0368">Histidine biosynthesis</keyword>
<keyword evidence="13" id="KW-1185">Reference proteome</keyword>
<evidence type="ECO:0000313" key="12">
    <source>
        <dbReference type="EMBL" id="PAV69468.1"/>
    </source>
</evidence>
<dbReference type="PANTHER" id="PTHR21235">
    <property type="entry name" value="IMIDAZOLE GLYCEROL PHOSPHATE SYNTHASE SUBUNIT HISF/H IGP SYNTHASE SUBUNIT HISF/H"/>
    <property type="match status" value="1"/>
</dbReference>
<comment type="catalytic activity">
    <reaction evidence="8">
        <text>5-[(5-phospho-1-deoxy-D-ribulos-1-ylimino)methylamino]-1-(5-phospho-beta-D-ribosyl)imidazole-4-carboxamide + L-glutamine = D-erythro-1-(imidazol-4-yl)glycerol 3-phosphate + 5-amino-1-(5-phospho-beta-D-ribosyl)imidazole-4-carboxamide + L-glutamate + H(+)</text>
        <dbReference type="Rhea" id="RHEA:24793"/>
        <dbReference type="ChEBI" id="CHEBI:15378"/>
        <dbReference type="ChEBI" id="CHEBI:29985"/>
        <dbReference type="ChEBI" id="CHEBI:58278"/>
        <dbReference type="ChEBI" id="CHEBI:58359"/>
        <dbReference type="ChEBI" id="CHEBI:58475"/>
        <dbReference type="ChEBI" id="CHEBI:58525"/>
        <dbReference type="EC" id="4.3.2.10"/>
    </reaction>
</comment>
<dbReference type="NCBIfam" id="TIGR01855">
    <property type="entry name" value="IMP_synth_hisH"/>
    <property type="match status" value="1"/>
</dbReference>
<dbReference type="InterPro" id="IPR000644">
    <property type="entry name" value="CBS_dom"/>
</dbReference>
<evidence type="ECO:0000256" key="6">
    <source>
        <dbReference type="ARBA" id="ARBA00023122"/>
    </source>
</evidence>
<dbReference type="GO" id="GO:0000105">
    <property type="term" value="P:L-histidine biosynthetic process"/>
    <property type="evidence" value="ECO:0007669"/>
    <property type="project" value="UniProtKB-UniPathway"/>
</dbReference>
<protein>
    <recommendedName>
        <fullName evidence="2">imidazole glycerol-phosphate synthase</fullName>
        <ecNumber evidence="2">4.3.2.10</ecNumber>
    </recommendedName>
</protein>
<dbReference type="HAMAP" id="MF_00278">
    <property type="entry name" value="HisH"/>
    <property type="match status" value="1"/>
</dbReference>
<evidence type="ECO:0000256" key="7">
    <source>
        <dbReference type="ARBA" id="ARBA00023239"/>
    </source>
</evidence>
<evidence type="ECO:0000256" key="2">
    <source>
        <dbReference type="ARBA" id="ARBA00012809"/>
    </source>
</evidence>
<dbReference type="InterPro" id="IPR011698">
    <property type="entry name" value="GATase_3"/>
</dbReference>
<evidence type="ECO:0000256" key="4">
    <source>
        <dbReference type="ARBA" id="ARBA00022962"/>
    </source>
</evidence>
<evidence type="ECO:0000259" key="11">
    <source>
        <dbReference type="PROSITE" id="PS51371"/>
    </source>
</evidence>
<dbReference type="NCBIfam" id="TIGR03573">
    <property type="entry name" value="WbuX"/>
    <property type="match status" value="1"/>
</dbReference>
<dbReference type="InterPro" id="IPR006062">
    <property type="entry name" value="His_biosynth"/>
</dbReference>
<comment type="caution">
    <text evidence="12">The sequence shown here is derived from an EMBL/GenBank/DDBJ whole genome shotgun (WGS) entry which is preliminary data.</text>
</comment>
<dbReference type="CDD" id="cd01748">
    <property type="entry name" value="GATase1_IGP_Synthase"/>
    <property type="match status" value="1"/>
</dbReference>